<evidence type="ECO:0000256" key="1">
    <source>
        <dbReference type="SAM" id="MobiDB-lite"/>
    </source>
</evidence>
<comment type="caution">
    <text evidence="2">The sequence shown here is derived from an EMBL/GenBank/DDBJ whole genome shotgun (WGS) entry which is preliminary data.</text>
</comment>
<dbReference type="Proteomes" id="UP001151518">
    <property type="component" value="Unassembled WGS sequence"/>
</dbReference>
<proteinExistence type="predicted"/>
<name>A0A9W8G743_9FUNG</name>
<dbReference type="EMBL" id="JANBTW010000052">
    <property type="protein sequence ID" value="KAJ2674997.1"/>
    <property type="molecule type" value="Genomic_DNA"/>
</dbReference>
<protein>
    <submittedName>
        <fullName evidence="2">Uncharacterized protein</fullName>
    </submittedName>
</protein>
<organism evidence="2 3">
    <name type="scientific">Coemansia spiralis</name>
    <dbReference type="NCBI Taxonomy" id="417178"/>
    <lineage>
        <taxon>Eukaryota</taxon>
        <taxon>Fungi</taxon>
        <taxon>Fungi incertae sedis</taxon>
        <taxon>Zoopagomycota</taxon>
        <taxon>Kickxellomycotina</taxon>
        <taxon>Kickxellomycetes</taxon>
        <taxon>Kickxellales</taxon>
        <taxon>Kickxellaceae</taxon>
        <taxon>Coemansia</taxon>
    </lineage>
</organism>
<accession>A0A9W8G743</accession>
<dbReference type="OrthoDB" id="5543115at2759"/>
<feature type="region of interest" description="Disordered" evidence="1">
    <location>
        <begin position="115"/>
        <end position="170"/>
    </location>
</feature>
<dbReference type="AlphaFoldDB" id="A0A9W8G743"/>
<reference evidence="2" key="1">
    <citation type="submission" date="2022-07" db="EMBL/GenBank/DDBJ databases">
        <title>Phylogenomic reconstructions and comparative analyses of Kickxellomycotina fungi.</title>
        <authorList>
            <person name="Reynolds N.K."/>
            <person name="Stajich J.E."/>
            <person name="Barry K."/>
            <person name="Grigoriev I.V."/>
            <person name="Crous P."/>
            <person name="Smith M.E."/>
        </authorList>
    </citation>
    <scope>NUCLEOTIDE SEQUENCE</scope>
    <source>
        <strain evidence="2">NRRL 3115</strain>
    </source>
</reference>
<sequence>MSEYVRGVSMAFSIPEDEGFGVAEFPFELIESYVAVQDIPRYNFDLERKVKDDIVNFRDEMEMRTMHQVHQRRPVVVRRLNKLPEMARAKSTPLASAEFNQPSPSIVHFDTVVESPRPAGRPKATSDAHSIDPTTIRSRLPPLKKHEEPQPMGTRIKNIFRSKTRPSQKA</sequence>
<evidence type="ECO:0000313" key="2">
    <source>
        <dbReference type="EMBL" id="KAJ2674997.1"/>
    </source>
</evidence>
<evidence type="ECO:0000313" key="3">
    <source>
        <dbReference type="Proteomes" id="UP001151518"/>
    </source>
</evidence>
<gene>
    <name evidence="2" type="ORF">GGI25_004145</name>
</gene>
<feature type="compositionally biased region" description="Basic residues" evidence="1">
    <location>
        <begin position="158"/>
        <end position="170"/>
    </location>
</feature>